<evidence type="ECO:0000313" key="5">
    <source>
        <dbReference type="Proteomes" id="UP000195012"/>
    </source>
</evidence>
<dbReference type="VEuPathDB" id="PlasmoDB:PKNH_0946000"/>
<dbReference type="OMA" id="CECTASA"/>
<evidence type="ECO:0000313" key="4">
    <source>
        <dbReference type="EMBL" id="OTN64973.1"/>
    </source>
</evidence>
<dbReference type="Gene3D" id="6.10.280.180">
    <property type="entry name" value="Plasmodium RESA, N-terminal helical domain"/>
    <property type="match status" value="1"/>
</dbReference>
<dbReference type="InterPro" id="IPR044885">
    <property type="entry name" value="PRESA_N_sf"/>
</dbReference>
<dbReference type="Proteomes" id="UP000195012">
    <property type="component" value="Unassembled WGS sequence"/>
</dbReference>
<comment type="caution">
    <text evidence="4">The sequence shown here is derived from an EMBL/GenBank/DDBJ whole genome shotgun (WGS) entry which is preliminary data.</text>
</comment>
<dbReference type="InterPro" id="IPR019111">
    <property type="entry name" value="PRESA_N"/>
</dbReference>
<feature type="transmembrane region" description="Helical" evidence="2">
    <location>
        <begin position="12"/>
        <end position="29"/>
    </location>
</feature>
<dbReference type="OrthoDB" id="386229at2759"/>
<reference evidence="4 5" key="1">
    <citation type="submission" date="2017-05" db="EMBL/GenBank/DDBJ databases">
        <title>PacBio assembly of a Plasmodium knowlesi genome sequence with Hi-C correction and manual annotation of the SICAvar gene family.</title>
        <authorList>
            <person name="Lapp S.A."/>
            <person name="Geraldo J.A."/>
            <person name="Chien J.-T."/>
            <person name="Ay F."/>
            <person name="Pakala S.B."/>
            <person name="Batugedara G."/>
            <person name="Humphrey J.C."/>
            <person name="Debarry J.D."/>
            <person name="Le Roch K.G."/>
            <person name="Galinski M.R."/>
            <person name="Kissinger J.C."/>
        </authorList>
    </citation>
    <scope>NUCLEOTIDE SEQUENCE [LARGE SCALE GENOMIC DNA]</scope>
    <source>
        <strain evidence="5">Malayan Strain Pk1 (A+)</strain>
    </source>
</reference>
<protein>
    <recommendedName>
        <fullName evidence="3">Plasmodium RESA N-terminal domain-containing protein</fullName>
    </recommendedName>
</protein>
<dbReference type="VEuPathDB" id="PlasmoDB:PKNOH_S120164700"/>
<sequence length="267" mass="31010">MKKFKILSSPRVVFCFFSIMNFVLLNRGIKQNAKFLSSQLDVRASPRQLSQFTANSNVYGDPSELNFYLHDNECSFELGNEYMHDGTSGHVENVKSEKEDEVGGIEDLGKVQDGQEEKSKQGEQCDEEDLMDHEGRIDIASISKKHAFVMPKDEVELLLVECIEIQISDYQIAMDNLLRELHELASKYGMSEEKKMKLWNECQEKISNDFKEVDDYYYEIYSFNMHADTVATAPFLSSLKTFLNLWKNCIHKTERKWSSFFKVRAQE</sequence>
<evidence type="ECO:0000256" key="1">
    <source>
        <dbReference type="SAM" id="Coils"/>
    </source>
</evidence>
<dbReference type="AlphaFoldDB" id="A0A1Y3DJ88"/>
<organism evidence="4 5">
    <name type="scientific">Plasmodium knowlesi</name>
    <dbReference type="NCBI Taxonomy" id="5850"/>
    <lineage>
        <taxon>Eukaryota</taxon>
        <taxon>Sar</taxon>
        <taxon>Alveolata</taxon>
        <taxon>Apicomplexa</taxon>
        <taxon>Aconoidasida</taxon>
        <taxon>Haemosporida</taxon>
        <taxon>Plasmodiidae</taxon>
        <taxon>Plasmodium</taxon>
        <taxon>Plasmodium (Plasmodium)</taxon>
    </lineage>
</organism>
<dbReference type="EMBL" id="NETL01000026">
    <property type="protein sequence ID" value="OTN64973.1"/>
    <property type="molecule type" value="Genomic_DNA"/>
</dbReference>
<evidence type="ECO:0000259" key="3">
    <source>
        <dbReference type="Pfam" id="PF09687"/>
    </source>
</evidence>
<keyword evidence="2" id="KW-0472">Membrane</keyword>
<keyword evidence="2" id="KW-0812">Transmembrane</keyword>
<feature type="coiled-coil region" evidence="1">
    <location>
        <begin position="160"/>
        <end position="194"/>
    </location>
</feature>
<keyword evidence="1" id="KW-0175">Coiled coil</keyword>
<evidence type="ECO:0000256" key="2">
    <source>
        <dbReference type="SAM" id="Phobius"/>
    </source>
</evidence>
<name>A0A1Y3DJ88_PLAKN</name>
<gene>
    <name evidence="4" type="ORF">PKNOH_S120164700</name>
</gene>
<proteinExistence type="predicted"/>
<accession>A0A1Y3DJ88</accession>
<dbReference type="VEuPathDB" id="PlasmoDB:PKA1H_090051600"/>
<feature type="domain" description="Plasmodium RESA N-terminal" evidence="3">
    <location>
        <begin position="144"/>
        <end position="257"/>
    </location>
</feature>
<dbReference type="Pfam" id="PF09687">
    <property type="entry name" value="PRESAN"/>
    <property type="match status" value="1"/>
</dbReference>
<keyword evidence="2" id="KW-1133">Transmembrane helix</keyword>